<name>A0A653DCX0_CALMS</name>
<dbReference type="InterPro" id="IPR018488">
    <property type="entry name" value="cNMP-bd_CS"/>
</dbReference>
<evidence type="ECO:0000259" key="9">
    <source>
        <dbReference type="PROSITE" id="PS50042"/>
    </source>
</evidence>
<keyword evidence="7" id="KW-0812">Transmembrane</keyword>
<gene>
    <name evidence="10" type="ORF">CALMAC_LOCUS16251</name>
</gene>
<dbReference type="PROSITE" id="PS50042">
    <property type="entry name" value="CNMP_BINDING_3"/>
    <property type="match status" value="2"/>
</dbReference>
<organism evidence="10 11">
    <name type="scientific">Callosobruchus maculatus</name>
    <name type="common">Southern cowpea weevil</name>
    <name type="synonym">Pulse bruchid</name>
    <dbReference type="NCBI Taxonomy" id="64391"/>
    <lineage>
        <taxon>Eukaryota</taxon>
        <taxon>Metazoa</taxon>
        <taxon>Ecdysozoa</taxon>
        <taxon>Arthropoda</taxon>
        <taxon>Hexapoda</taxon>
        <taxon>Insecta</taxon>
        <taxon>Pterygota</taxon>
        <taxon>Neoptera</taxon>
        <taxon>Endopterygota</taxon>
        <taxon>Coleoptera</taxon>
        <taxon>Polyphaga</taxon>
        <taxon>Cucujiformia</taxon>
        <taxon>Chrysomeloidea</taxon>
        <taxon>Chrysomelidae</taxon>
        <taxon>Bruchinae</taxon>
        <taxon>Bruchini</taxon>
        <taxon>Callosobruchus</taxon>
    </lineage>
</organism>
<feature type="transmembrane region" description="Helical" evidence="7">
    <location>
        <begin position="460"/>
        <end position="485"/>
    </location>
</feature>
<feature type="domain" description="Cyclic nucleotide-binding" evidence="9">
    <location>
        <begin position="252"/>
        <end position="369"/>
    </location>
</feature>
<dbReference type="Proteomes" id="UP000410492">
    <property type="component" value="Unassembled WGS sequence"/>
</dbReference>
<evidence type="ECO:0000256" key="2">
    <source>
        <dbReference type="ARBA" id="ARBA00022679"/>
    </source>
</evidence>
<protein>
    <recommendedName>
        <fullName evidence="12">cGMP-dependent protein kinase</fullName>
    </recommendedName>
</protein>
<keyword evidence="11" id="KW-1185">Reference proteome</keyword>
<feature type="binding site" evidence="6">
    <location>
        <position position="421"/>
    </location>
    <ligand>
        <name>ATP</name>
        <dbReference type="ChEBI" id="CHEBI:30616"/>
    </ligand>
</feature>
<dbReference type="InterPro" id="IPR018490">
    <property type="entry name" value="cNMP-bd_dom_sf"/>
</dbReference>
<dbReference type="InterPro" id="IPR017441">
    <property type="entry name" value="Protein_kinase_ATP_BS"/>
</dbReference>
<dbReference type="GO" id="GO:0004690">
    <property type="term" value="F:cyclic nucleotide-dependent protein kinase activity"/>
    <property type="evidence" value="ECO:0007669"/>
    <property type="project" value="UniProtKB-ARBA"/>
</dbReference>
<keyword evidence="1" id="KW-0723">Serine/threonine-protein kinase</keyword>
<evidence type="ECO:0000256" key="6">
    <source>
        <dbReference type="PROSITE-ProRule" id="PRU10141"/>
    </source>
</evidence>
<dbReference type="PRINTS" id="PR00103">
    <property type="entry name" value="CAMPKINASE"/>
</dbReference>
<evidence type="ECO:0000313" key="10">
    <source>
        <dbReference type="EMBL" id="VEN57676.1"/>
    </source>
</evidence>
<dbReference type="Gene3D" id="3.30.200.20">
    <property type="entry name" value="Phosphorylase Kinase, domain 1"/>
    <property type="match status" value="1"/>
</dbReference>
<keyword evidence="3 6" id="KW-0547">Nucleotide-binding</keyword>
<dbReference type="AlphaFoldDB" id="A0A653DCX0"/>
<keyword evidence="7" id="KW-0472">Membrane</keyword>
<dbReference type="OrthoDB" id="6723712at2759"/>
<dbReference type="PROSITE" id="PS00107">
    <property type="entry name" value="PROTEIN_KINASE_ATP"/>
    <property type="match status" value="1"/>
</dbReference>
<dbReference type="PROSITE" id="PS00888">
    <property type="entry name" value="CNMP_BINDING_1"/>
    <property type="match status" value="1"/>
</dbReference>
<evidence type="ECO:0000259" key="8">
    <source>
        <dbReference type="PROSITE" id="PS50011"/>
    </source>
</evidence>
<dbReference type="PANTHER" id="PTHR24353">
    <property type="entry name" value="CYCLIC NUCLEOTIDE-DEPENDENT PROTEIN KINASE"/>
    <property type="match status" value="1"/>
</dbReference>
<feature type="domain" description="Cyclic nucleotide-binding" evidence="9">
    <location>
        <begin position="134"/>
        <end position="249"/>
    </location>
</feature>
<evidence type="ECO:0000256" key="7">
    <source>
        <dbReference type="SAM" id="Phobius"/>
    </source>
</evidence>
<dbReference type="CDD" id="cd00038">
    <property type="entry name" value="CAP_ED"/>
    <property type="match status" value="2"/>
</dbReference>
<evidence type="ECO:0000313" key="11">
    <source>
        <dbReference type="Proteomes" id="UP000410492"/>
    </source>
</evidence>
<dbReference type="SMART" id="SM00100">
    <property type="entry name" value="cNMP"/>
    <property type="match status" value="2"/>
</dbReference>
<evidence type="ECO:0008006" key="12">
    <source>
        <dbReference type="Google" id="ProtNLM"/>
    </source>
</evidence>
<keyword evidence="7" id="KW-1133">Transmembrane helix</keyword>
<dbReference type="SUPFAM" id="SSF56112">
    <property type="entry name" value="Protein kinase-like (PK-like)"/>
    <property type="match status" value="1"/>
</dbReference>
<evidence type="ECO:0000256" key="1">
    <source>
        <dbReference type="ARBA" id="ARBA00022527"/>
    </source>
</evidence>
<dbReference type="InterPro" id="IPR000719">
    <property type="entry name" value="Prot_kinase_dom"/>
</dbReference>
<dbReference type="Pfam" id="PF00069">
    <property type="entry name" value="Pkinase"/>
    <property type="match status" value="1"/>
</dbReference>
<dbReference type="PROSITE" id="PS50011">
    <property type="entry name" value="PROTEIN_KINASE_DOM"/>
    <property type="match status" value="1"/>
</dbReference>
<keyword evidence="4" id="KW-0418">Kinase</keyword>
<dbReference type="InterPro" id="IPR000595">
    <property type="entry name" value="cNMP-bd_dom"/>
</dbReference>
<sequence>MGNCPSCSASGGYTISNGKIISSSDDGNIATEGKSDTNSNVVTVVNIVSMIGEQKEDTTDGDTALIEEITEPDSAITENVKLRNDTKSISERRQAIFSEIVKFDENDDIKLPTYLKNPEDDQLIRRAIGKNDFLSKIISGTRLDDVVPAFYMREVSAKDTIIKQGDEGRHMYISISGKFQIIVNGKIEEEFDDVRVFGELAILYNAKRLATIKAKTEGKVWVLDSNVYQKITQKHNIKEEDEIMQFLLNNKTLSVIGKDALQIMSTSLKTEHFLPGQVIVKQGDKGNKFYIIRAGTVTITKDGEGVVGVYKKGDCFGELALLKEDCRQATVTADQPMVECLTLARKEFVDIFGEMGDIFQYISVDKPKSSVTETRVEYEDVDLNDDLDLVRTLGVGGFGRVELVQHKEHKDWTFALKYIKKMDIVRMAQQEHVFNEKNLQMKCRSPFIVRLYRTYKDKKYIYFLMEACLGKCILPILITVTIGHLQRS</sequence>
<dbReference type="GO" id="GO:0005524">
    <property type="term" value="F:ATP binding"/>
    <property type="evidence" value="ECO:0007669"/>
    <property type="project" value="UniProtKB-UniRule"/>
</dbReference>
<dbReference type="InterPro" id="IPR014710">
    <property type="entry name" value="RmlC-like_jellyroll"/>
</dbReference>
<dbReference type="PANTHER" id="PTHR24353:SF144">
    <property type="match status" value="1"/>
</dbReference>
<dbReference type="Gene3D" id="2.60.120.10">
    <property type="entry name" value="Jelly Rolls"/>
    <property type="match status" value="2"/>
</dbReference>
<dbReference type="EMBL" id="CAACVG010011251">
    <property type="protein sequence ID" value="VEN57676.1"/>
    <property type="molecule type" value="Genomic_DNA"/>
</dbReference>
<reference evidence="10 11" key="1">
    <citation type="submission" date="2019-01" db="EMBL/GenBank/DDBJ databases">
        <authorList>
            <person name="Sayadi A."/>
        </authorList>
    </citation>
    <scope>NUCLEOTIDE SEQUENCE [LARGE SCALE GENOMIC DNA]</scope>
</reference>
<proteinExistence type="predicted"/>
<evidence type="ECO:0000256" key="4">
    <source>
        <dbReference type="ARBA" id="ARBA00022777"/>
    </source>
</evidence>
<dbReference type="InterPro" id="IPR011009">
    <property type="entry name" value="Kinase-like_dom_sf"/>
</dbReference>
<accession>A0A653DCX0</accession>
<evidence type="ECO:0000256" key="3">
    <source>
        <dbReference type="ARBA" id="ARBA00022741"/>
    </source>
</evidence>
<keyword evidence="5 6" id="KW-0067">ATP-binding</keyword>
<keyword evidence="2" id="KW-0808">Transferase</keyword>
<dbReference type="SUPFAM" id="SSF51206">
    <property type="entry name" value="cAMP-binding domain-like"/>
    <property type="match status" value="2"/>
</dbReference>
<dbReference type="Pfam" id="PF00027">
    <property type="entry name" value="cNMP_binding"/>
    <property type="match status" value="2"/>
</dbReference>
<feature type="domain" description="Protein kinase" evidence="8">
    <location>
        <begin position="387"/>
        <end position="488"/>
    </location>
</feature>
<evidence type="ECO:0000256" key="5">
    <source>
        <dbReference type="ARBA" id="ARBA00022840"/>
    </source>
</evidence>
<dbReference type="PROSITE" id="PS00889">
    <property type="entry name" value="CNMP_BINDING_2"/>
    <property type="match status" value="1"/>
</dbReference>